<feature type="binding site" evidence="8">
    <location>
        <position position="61"/>
    </location>
    <ligand>
        <name>Ni(2+)</name>
        <dbReference type="ChEBI" id="CHEBI:49786"/>
    </ligand>
</feature>
<sequence length="468" mass="52577">MVKRIKINPLTRISGFMEMDVVVDGGRVTEARTKGLMFRGFEQMMVGRSPFDAIYLTQRICGICSTAHSVAASLALEDALGIIPTEQGRYLRDVIHGCEFLQNHIRHFYQYGLPDFVKLPDVNTIYAANHPDYRLPPQVNELLAAHYFDSLPVSRMAHELLAVFGGKAPHNHGIFAGGFTAPATADKIVTAKSLLRQIAAFVTGKMIPDVYTLANYYPDYFHIGVGHRNLMTYGVFTDYAELGTLYARPGIYRDGTFQAFDREKITEHLDHSWYRGPSSYRPFDTMPEPDIEKPDAYSWVKSPRYNDLPFEVGPLARLWITGEYRNGISTMDRIIARVLEVKKVIEVMEVLLDRIIPGTDVQEPWQVPESSRGAGLVDTTRGALGHWLKIQNKQLSFYQIITPSAWDFSASTSSSKGTAEQALIGTTIVNPNEPVELGRILRSFDPCMSCATHIHRPGYESKTFQVFG</sequence>
<comment type="similarity">
    <text evidence="3 9">Belongs to the [NiFe]/[NiFeSe] hydrogenase large subunit family.</text>
</comment>
<comment type="cofactor">
    <cofactor evidence="1 8">
        <name>Ni(2+)</name>
        <dbReference type="ChEBI" id="CHEBI:49786"/>
    </cofactor>
</comment>
<dbReference type="PROSITE" id="PS00507">
    <property type="entry name" value="NI_HGENASE_L_1"/>
    <property type="match status" value="1"/>
</dbReference>
<feature type="binding site" evidence="8">
    <location>
        <position position="42"/>
    </location>
    <ligand>
        <name>Mg(2+)</name>
        <dbReference type="ChEBI" id="CHEBI:18420"/>
    </ligand>
</feature>
<evidence type="ECO:0000256" key="1">
    <source>
        <dbReference type="ARBA" id="ARBA00001967"/>
    </source>
</evidence>
<dbReference type="InterPro" id="IPR018194">
    <property type="entry name" value="Ni-dep_hyd_lsu_Ni_BS"/>
</dbReference>
<dbReference type="InterPro" id="IPR001501">
    <property type="entry name" value="Ni-dep_hyd_lsu"/>
</dbReference>
<comment type="subunit">
    <text evidence="4">Heterodimer of a large and a small subunit.</text>
</comment>
<proteinExistence type="inferred from homology"/>
<keyword evidence="5 8" id="KW-0533">Nickel</keyword>
<organism evidence="11 12">
    <name type="scientific">Paenibacillus thiaminolyticus</name>
    <name type="common">Bacillus thiaminolyticus</name>
    <dbReference type="NCBI Taxonomy" id="49283"/>
    <lineage>
        <taxon>Bacteria</taxon>
        <taxon>Bacillati</taxon>
        <taxon>Bacillota</taxon>
        <taxon>Bacilli</taxon>
        <taxon>Bacillales</taxon>
        <taxon>Paenibacillaceae</taxon>
        <taxon>Paenibacillus</taxon>
    </lineage>
</organism>
<dbReference type="PROSITE" id="PS00508">
    <property type="entry name" value="NI_HGENASE_L_2"/>
    <property type="match status" value="1"/>
</dbReference>
<dbReference type="SUPFAM" id="SSF56762">
    <property type="entry name" value="HydB/Nqo4-like"/>
    <property type="match status" value="1"/>
</dbReference>
<dbReference type="Pfam" id="PF00374">
    <property type="entry name" value="NiFeSe_Hases"/>
    <property type="match status" value="3"/>
</dbReference>
<accession>A0AAP9J022</accession>
<evidence type="ECO:0000313" key="12">
    <source>
        <dbReference type="Proteomes" id="UP000315377"/>
    </source>
</evidence>
<feature type="binding site" evidence="8">
    <location>
        <position position="453"/>
    </location>
    <ligand>
        <name>Mg(2+)</name>
        <dbReference type="ChEBI" id="CHEBI:18420"/>
    </ligand>
</feature>
<gene>
    <name evidence="11" type="ORF">FLT43_03380</name>
    <name evidence="10" type="ORF">M5W83_26195</name>
</gene>
<evidence type="ECO:0000256" key="3">
    <source>
        <dbReference type="ARBA" id="ARBA00009292"/>
    </source>
</evidence>
<dbReference type="PANTHER" id="PTHR42958">
    <property type="entry name" value="HYDROGENASE-2 LARGE CHAIN"/>
    <property type="match status" value="1"/>
</dbReference>
<dbReference type="Proteomes" id="UP000315377">
    <property type="component" value="Chromosome"/>
</dbReference>
<keyword evidence="13" id="KW-1185">Reference proteome</keyword>
<keyword evidence="6 8" id="KW-0479">Metal-binding</keyword>
<evidence type="ECO:0000313" key="13">
    <source>
        <dbReference type="Proteomes" id="UP001209276"/>
    </source>
</evidence>
<keyword evidence="8" id="KW-0408">Iron</keyword>
<comment type="subcellular location">
    <subcellularLocation>
        <location evidence="2">Cell envelope</location>
    </subcellularLocation>
</comment>
<feature type="binding site" evidence="8">
    <location>
        <position position="450"/>
    </location>
    <ligand>
        <name>Fe cation</name>
        <dbReference type="ChEBI" id="CHEBI:24875"/>
    </ligand>
</feature>
<dbReference type="GO" id="GO:0008901">
    <property type="term" value="F:ferredoxin hydrogenase activity"/>
    <property type="evidence" value="ECO:0007669"/>
    <property type="project" value="InterPro"/>
</dbReference>
<reference evidence="10 13" key="2">
    <citation type="submission" date="2022-05" db="EMBL/GenBank/DDBJ databases">
        <title>Genome Sequencing of Bee-Associated Microbes.</title>
        <authorList>
            <person name="Dunlap C."/>
        </authorList>
    </citation>
    <scope>NUCLEOTIDE SEQUENCE [LARGE SCALE GENOMIC DNA]</scope>
    <source>
        <strain evidence="10 13">NRRL B-14613</strain>
    </source>
</reference>
<dbReference type="GO" id="GO:0016151">
    <property type="term" value="F:nickel cation binding"/>
    <property type="evidence" value="ECO:0007669"/>
    <property type="project" value="InterPro"/>
</dbReference>
<evidence type="ECO:0000256" key="5">
    <source>
        <dbReference type="ARBA" id="ARBA00022596"/>
    </source>
</evidence>
<dbReference type="InterPro" id="IPR029014">
    <property type="entry name" value="NiFe-Hase_large"/>
</dbReference>
<dbReference type="PANTHER" id="PTHR42958:SF2">
    <property type="entry name" value="UPTAKE HYDROGENASE LARGE SUBUNIT"/>
    <property type="match status" value="1"/>
</dbReference>
<dbReference type="GeneID" id="76995021"/>
<evidence type="ECO:0000256" key="9">
    <source>
        <dbReference type="RuleBase" id="RU003896"/>
    </source>
</evidence>
<keyword evidence="7 9" id="KW-0560">Oxidoreductase</keyword>
<evidence type="ECO:0000256" key="8">
    <source>
        <dbReference type="PIRSR" id="PIRSR601501-1"/>
    </source>
</evidence>
<evidence type="ECO:0000313" key="11">
    <source>
        <dbReference type="EMBL" id="QDM42650.1"/>
    </source>
</evidence>
<reference evidence="11 12" key="1">
    <citation type="submission" date="2019-07" db="EMBL/GenBank/DDBJ databases">
        <title>Paenibacillus thiaminolyticus NRRL B-4156.</title>
        <authorList>
            <person name="Hehnly C."/>
            <person name="Zhang L."/>
        </authorList>
    </citation>
    <scope>NUCLEOTIDE SEQUENCE [LARGE SCALE GENOMIC DNA]</scope>
    <source>
        <strain evidence="11 12">NRRL B-4156</strain>
    </source>
</reference>
<dbReference type="Proteomes" id="UP001209276">
    <property type="component" value="Unassembled WGS sequence"/>
</dbReference>
<protein>
    <submittedName>
        <fullName evidence="11">Ni/Fe hydrogenase</fullName>
    </submittedName>
    <submittedName>
        <fullName evidence="10">Nickel-dependent hydrogenase large subunit</fullName>
    </submittedName>
</protein>
<dbReference type="EMBL" id="JAMDMM010000062">
    <property type="protein sequence ID" value="MCY9610645.1"/>
    <property type="molecule type" value="Genomic_DNA"/>
</dbReference>
<dbReference type="Gene3D" id="1.10.645.10">
    <property type="entry name" value="Cytochrome-c3 Hydrogenase, chain B"/>
    <property type="match status" value="1"/>
</dbReference>
<feature type="binding site" evidence="8">
    <location>
        <position position="400"/>
    </location>
    <ligand>
        <name>Mg(2+)</name>
        <dbReference type="ChEBI" id="CHEBI:18420"/>
    </ligand>
</feature>
<dbReference type="InterPro" id="IPR050867">
    <property type="entry name" value="NiFe/NiFeSe_hydrgnase_LSU"/>
</dbReference>
<comment type="cofactor">
    <cofactor evidence="8">
        <name>Fe cation</name>
        <dbReference type="ChEBI" id="CHEBI:24875"/>
    </cofactor>
</comment>
<feature type="binding site" evidence="8">
    <location>
        <position position="447"/>
    </location>
    <ligand>
        <name>Ni(2+)</name>
        <dbReference type="ChEBI" id="CHEBI:49786"/>
    </ligand>
</feature>
<name>A0AAP9J022_PANTH</name>
<dbReference type="AlphaFoldDB" id="A0AAP9J022"/>
<keyword evidence="8" id="KW-0460">Magnesium</keyword>
<dbReference type="GO" id="GO:0030313">
    <property type="term" value="C:cell envelope"/>
    <property type="evidence" value="ECO:0007669"/>
    <property type="project" value="UniProtKB-SubCell"/>
</dbReference>
<evidence type="ECO:0000256" key="7">
    <source>
        <dbReference type="ARBA" id="ARBA00023002"/>
    </source>
</evidence>
<dbReference type="EMBL" id="CP041405">
    <property type="protein sequence ID" value="QDM42650.1"/>
    <property type="molecule type" value="Genomic_DNA"/>
</dbReference>
<evidence type="ECO:0000256" key="2">
    <source>
        <dbReference type="ARBA" id="ARBA00004196"/>
    </source>
</evidence>
<feature type="binding site" evidence="8">
    <location>
        <position position="64"/>
    </location>
    <ligand>
        <name>Ni(2+)</name>
        <dbReference type="ChEBI" id="CHEBI:49786"/>
    </ligand>
</feature>
<dbReference type="RefSeq" id="WP_087440933.1">
    <property type="nucleotide sequence ID" value="NZ_CABMNB010000012.1"/>
</dbReference>
<evidence type="ECO:0000256" key="4">
    <source>
        <dbReference type="ARBA" id="ARBA00011771"/>
    </source>
</evidence>
<evidence type="ECO:0000313" key="10">
    <source>
        <dbReference type="EMBL" id="MCY9610645.1"/>
    </source>
</evidence>
<evidence type="ECO:0000256" key="6">
    <source>
        <dbReference type="ARBA" id="ARBA00022723"/>
    </source>
</evidence>
<feature type="binding site" evidence="8">
    <location>
        <position position="64"/>
    </location>
    <ligand>
        <name>Fe cation</name>
        <dbReference type="ChEBI" id="CHEBI:24875"/>
    </ligand>
</feature>